<dbReference type="Gene3D" id="2.160.20.10">
    <property type="entry name" value="Single-stranded right-handed beta-helix, Pectin lyase-like"/>
    <property type="match status" value="1"/>
</dbReference>
<gene>
    <name evidence="3" type="primary">icd</name>
    <name evidence="3" type="ORF">SNAT2548_LOCUS31065</name>
</gene>
<feature type="signal peptide" evidence="2">
    <location>
        <begin position="1"/>
        <end position="30"/>
    </location>
</feature>
<evidence type="ECO:0000313" key="4">
    <source>
        <dbReference type="Proteomes" id="UP000604046"/>
    </source>
</evidence>
<feature type="region of interest" description="Disordered" evidence="1">
    <location>
        <begin position="38"/>
        <end position="59"/>
    </location>
</feature>
<keyword evidence="4" id="KW-1185">Reference proteome</keyword>
<dbReference type="Proteomes" id="UP000604046">
    <property type="component" value="Unassembled WGS sequence"/>
</dbReference>
<dbReference type="AlphaFoldDB" id="A0A812TX02"/>
<protein>
    <submittedName>
        <fullName evidence="3">Icd protein</fullName>
    </submittedName>
</protein>
<dbReference type="SUPFAM" id="SSF51126">
    <property type="entry name" value="Pectin lyase-like"/>
    <property type="match status" value="1"/>
</dbReference>
<keyword evidence="2" id="KW-0732">Signal</keyword>
<reference evidence="3" key="1">
    <citation type="submission" date="2021-02" db="EMBL/GenBank/DDBJ databases">
        <authorList>
            <person name="Dougan E. K."/>
            <person name="Rhodes N."/>
            <person name="Thang M."/>
            <person name="Chan C."/>
        </authorList>
    </citation>
    <scope>NUCLEOTIDE SEQUENCE</scope>
</reference>
<feature type="chain" id="PRO_5032819329" evidence="2">
    <location>
        <begin position="31"/>
        <end position="288"/>
    </location>
</feature>
<accession>A0A812TX02</accession>
<name>A0A812TX02_9DINO</name>
<evidence type="ECO:0000313" key="3">
    <source>
        <dbReference type="EMBL" id="CAE7553124.1"/>
    </source>
</evidence>
<dbReference type="InterPro" id="IPR011050">
    <property type="entry name" value="Pectin_lyase_fold/virulence"/>
</dbReference>
<organism evidence="3 4">
    <name type="scientific">Symbiodinium natans</name>
    <dbReference type="NCBI Taxonomy" id="878477"/>
    <lineage>
        <taxon>Eukaryota</taxon>
        <taxon>Sar</taxon>
        <taxon>Alveolata</taxon>
        <taxon>Dinophyceae</taxon>
        <taxon>Suessiales</taxon>
        <taxon>Symbiodiniaceae</taxon>
        <taxon>Symbiodinium</taxon>
    </lineage>
</organism>
<comment type="caution">
    <text evidence="3">The sequence shown here is derived from an EMBL/GenBank/DDBJ whole genome shotgun (WGS) entry which is preliminary data.</text>
</comment>
<dbReference type="OrthoDB" id="437236at2759"/>
<evidence type="ECO:0000256" key="2">
    <source>
        <dbReference type="SAM" id="SignalP"/>
    </source>
</evidence>
<proteinExistence type="predicted"/>
<dbReference type="InterPro" id="IPR012334">
    <property type="entry name" value="Pectin_lyas_fold"/>
</dbReference>
<evidence type="ECO:0000256" key="1">
    <source>
        <dbReference type="SAM" id="MobiDB-lite"/>
    </source>
</evidence>
<dbReference type="EMBL" id="CAJNDS010002636">
    <property type="protein sequence ID" value="CAE7553124.1"/>
    <property type="molecule type" value="Genomic_DNA"/>
</dbReference>
<sequence length="288" mass="32658">MVQMRHVRRDGGRRALRVAVMSFLVQVIVGSNDTDTCDENSALSTKRISDSRRRRPQHQITRLSQRDFQNGTYRIKESGRYILMEDIHFGPRPDNDYWPEPQDPNYPASQFYLGFFAGITVEADNVEIDLNGHTLAQHKEFYLLQRFWNAIELANRVFVDNEGVSSLNFQEGDKEQFQSGRVPAMRGARKVHIHDGTLGLSSHSGIHGNNASQVYIENVIVRDWEVSGIHLNGCRRCTVKGCEVGPTSSQVPARATFSNARFLELYTSRLKSTTLLQHCTAHHCTAVP</sequence>